<accession>A0A9P6E8H5</accession>
<feature type="transmembrane region" description="Helical" evidence="1">
    <location>
        <begin position="40"/>
        <end position="60"/>
    </location>
</feature>
<evidence type="ECO:0000313" key="3">
    <source>
        <dbReference type="Proteomes" id="UP000807306"/>
    </source>
</evidence>
<sequence>VNTKLQALIATPLLLGLITFVCTFASLLLAFFVYKVTSSFILFISWVVETMFSGELDYFIHAMRPPYNITVLGWGVAIFMLSTTVSIIATAFFVAMNILKAYIHVRLVENDQRPPPKKGFWRVYAQRRVDLYTPGGVGTEPAVEIGERIPIV</sequence>
<dbReference type="AlphaFoldDB" id="A0A9P6E8H5"/>
<keyword evidence="1" id="KW-1133">Transmembrane helix</keyword>
<protein>
    <submittedName>
        <fullName evidence="2">Uncharacterized protein</fullName>
    </submittedName>
</protein>
<keyword evidence="1" id="KW-0812">Transmembrane</keyword>
<feature type="non-terminal residue" evidence="2">
    <location>
        <position position="1"/>
    </location>
</feature>
<dbReference type="EMBL" id="MU157896">
    <property type="protein sequence ID" value="KAF9524636.1"/>
    <property type="molecule type" value="Genomic_DNA"/>
</dbReference>
<evidence type="ECO:0000313" key="2">
    <source>
        <dbReference type="EMBL" id="KAF9524636.1"/>
    </source>
</evidence>
<organism evidence="2 3">
    <name type="scientific">Crepidotus variabilis</name>
    <dbReference type="NCBI Taxonomy" id="179855"/>
    <lineage>
        <taxon>Eukaryota</taxon>
        <taxon>Fungi</taxon>
        <taxon>Dikarya</taxon>
        <taxon>Basidiomycota</taxon>
        <taxon>Agaricomycotina</taxon>
        <taxon>Agaricomycetes</taxon>
        <taxon>Agaricomycetidae</taxon>
        <taxon>Agaricales</taxon>
        <taxon>Agaricineae</taxon>
        <taxon>Crepidotaceae</taxon>
        <taxon>Crepidotus</taxon>
    </lineage>
</organism>
<comment type="caution">
    <text evidence="2">The sequence shown here is derived from an EMBL/GenBank/DDBJ whole genome shotgun (WGS) entry which is preliminary data.</text>
</comment>
<reference evidence="2" key="1">
    <citation type="submission" date="2020-11" db="EMBL/GenBank/DDBJ databases">
        <authorList>
            <consortium name="DOE Joint Genome Institute"/>
            <person name="Ahrendt S."/>
            <person name="Riley R."/>
            <person name="Andreopoulos W."/>
            <person name="Labutti K."/>
            <person name="Pangilinan J."/>
            <person name="Ruiz-Duenas F.J."/>
            <person name="Barrasa J.M."/>
            <person name="Sanchez-Garcia M."/>
            <person name="Camarero S."/>
            <person name="Miyauchi S."/>
            <person name="Serrano A."/>
            <person name="Linde D."/>
            <person name="Babiker R."/>
            <person name="Drula E."/>
            <person name="Ayuso-Fernandez I."/>
            <person name="Pacheco R."/>
            <person name="Padilla G."/>
            <person name="Ferreira P."/>
            <person name="Barriuso J."/>
            <person name="Kellner H."/>
            <person name="Castanera R."/>
            <person name="Alfaro M."/>
            <person name="Ramirez L."/>
            <person name="Pisabarro A.G."/>
            <person name="Kuo A."/>
            <person name="Tritt A."/>
            <person name="Lipzen A."/>
            <person name="He G."/>
            <person name="Yan M."/>
            <person name="Ng V."/>
            <person name="Cullen D."/>
            <person name="Martin F."/>
            <person name="Rosso M.-N."/>
            <person name="Henrissat B."/>
            <person name="Hibbett D."/>
            <person name="Martinez A.T."/>
            <person name="Grigoriev I.V."/>
        </authorList>
    </citation>
    <scope>NUCLEOTIDE SEQUENCE</scope>
    <source>
        <strain evidence="2">CBS 506.95</strain>
    </source>
</reference>
<gene>
    <name evidence="2" type="ORF">CPB83DRAFT_946687</name>
</gene>
<keyword evidence="3" id="KW-1185">Reference proteome</keyword>
<feature type="transmembrane region" description="Helical" evidence="1">
    <location>
        <begin position="72"/>
        <end position="96"/>
    </location>
</feature>
<keyword evidence="1" id="KW-0472">Membrane</keyword>
<evidence type="ECO:0000256" key="1">
    <source>
        <dbReference type="SAM" id="Phobius"/>
    </source>
</evidence>
<proteinExistence type="predicted"/>
<dbReference type="Proteomes" id="UP000807306">
    <property type="component" value="Unassembled WGS sequence"/>
</dbReference>
<feature type="transmembrane region" description="Helical" evidence="1">
    <location>
        <begin position="12"/>
        <end position="33"/>
    </location>
</feature>
<name>A0A9P6E8H5_9AGAR</name>